<dbReference type="EMBL" id="CM002803">
    <property type="protein sequence ID" value="KEI65645.1"/>
    <property type="molecule type" value="Genomic_DNA"/>
</dbReference>
<keyword evidence="9" id="KW-1185">Reference proteome</keyword>
<keyword evidence="4" id="KW-0694">RNA-binding</keyword>
<dbReference type="InterPro" id="IPR005749">
    <property type="entry name" value="Ribosomal_uL15_bac-type"/>
</dbReference>
<dbReference type="eggNOG" id="COG0200">
    <property type="taxonomic scope" value="Bacteria"/>
</dbReference>
<comment type="subunit">
    <text evidence="4">Part of the 50S ribosomal subunit.</text>
</comment>
<dbReference type="InterPro" id="IPR001196">
    <property type="entry name" value="Ribosomal_uL15_CS"/>
</dbReference>
<dbReference type="PANTHER" id="PTHR12934:SF11">
    <property type="entry name" value="LARGE RIBOSOMAL SUBUNIT PROTEIN UL15M"/>
    <property type="match status" value="1"/>
</dbReference>
<evidence type="ECO:0000256" key="6">
    <source>
        <dbReference type="SAM" id="MobiDB-lite"/>
    </source>
</evidence>
<gene>
    <name evidence="4 8" type="primary">rplO</name>
    <name evidence="8" type="ORF">A19Y_0437</name>
</gene>
<keyword evidence="3 4" id="KW-0687">Ribonucleoprotein</keyword>
<name>A0A073CNQ8_PLAA1</name>
<dbReference type="InterPro" id="IPR036227">
    <property type="entry name" value="Ribosomal_uL15/eL18_sf"/>
</dbReference>
<feature type="domain" description="Large ribosomal subunit protein uL15/eL18" evidence="7">
    <location>
        <begin position="77"/>
        <end position="145"/>
    </location>
</feature>
<dbReference type="NCBIfam" id="TIGR01071">
    <property type="entry name" value="rplO_bact"/>
    <property type="match status" value="1"/>
</dbReference>
<dbReference type="InterPro" id="IPR030878">
    <property type="entry name" value="Ribosomal_uL15"/>
</dbReference>
<proteinExistence type="inferred from homology"/>
<comment type="similarity">
    <text evidence="1 4 5">Belongs to the universal ribosomal protein uL15 family.</text>
</comment>
<evidence type="ECO:0000313" key="9">
    <source>
        <dbReference type="Proteomes" id="UP000027395"/>
    </source>
</evidence>
<dbReference type="GO" id="GO:0003735">
    <property type="term" value="F:structural constituent of ribosome"/>
    <property type="evidence" value="ECO:0007669"/>
    <property type="project" value="InterPro"/>
</dbReference>
<keyword evidence="4" id="KW-0699">rRNA-binding</keyword>
<dbReference type="Proteomes" id="UP000027395">
    <property type="component" value="Chromosome"/>
</dbReference>
<reference evidence="8 9" key="1">
    <citation type="journal article" date="2014" name="Appl. Environ. Microbiol.">
        <title>Elucidation of insertion elements encoded on plasmids and in vitro construction of shuttle vectors from the toxic cyanobacterium Planktothrix.</title>
        <authorList>
            <person name="Christiansen G."/>
            <person name="Goesmann A."/>
            <person name="Kurmayer R."/>
        </authorList>
    </citation>
    <scope>NUCLEOTIDE SEQUENCE [LARGE SCALE GENOMIC DNA]</scope>
    <source>
        <strain evidence="8 9">NIVA-CYA 126/8</strain>
    </source>
</reference>
<dbReference type="STRING" id="388467.A19Y_0437"/>
<feature type="region of interest" description="Disordered" evidence="6">
    <location>
        <begin position="1"/>
        <end position="61"/>
    </location>
</feature>
<dbReference type="GO" id="GO:0022625">
    <property type="term" value="C:cytosolic large ribosomal subunit"/>
    <property type="evidence" value="ECO:0007669"/>
    <property type="project" value="TreeGrafter"/>
</dbReference>
<keyword evidence="2 4" id="KW-0689">Ribosomal protein</keyword>
<dbReference type="PANTHER" id="PTHR12934">
    <property type="entry name" value="50S RIBOSOMAL PROTEIN L15"/>
    <property type="match status" value="1"/>
</dbReference>
<evidence type="ECO:0000313" key="8">
    <source>
        <dbReference type="EMBL" id="KEI65645.1"/>
    </source>
</evidence>
<dbReference type="Gene3D" id="3.100.10.10">
    <property type="match status" value="1"/>
</dbReference>
<evidence type="ECO:0000259" key="7">
    <source>
        <dbReference type="Pfam" id="PF00828"/>
    </source>
</evidence>
<accession>A0A073CNQ8</accession>
<feature type="compositionally biased region" description="Basic residues" evidence="6">
    <location>
        <begin position="11"/>
        <end position="20"/>
    </location>
</feature>
<dbReference type="RefSeq" id="WP_026793863.1">
    <property type="nucleotide sequence ID" value="NZ_CM002803.1"/>
</dbReference>
<evidence type="ECO:0000256" key="1">
    <source>
        <dbReference type="ARBA" id="ARBA00007320"/>
    </source>
</evidence>
<dbReference type="GeneID" id="77286710"/>
<dbReference type="GO" id="GO:0006412">
    <property type="term" value="P:translation"/>
    <property type="evidence" value="ECO:0007669"/>
    <property type="project" value="UniProtKB-UniRule"/>
</dbReference>
<dbReference type="GO" id="GO:0019843">
    <property type="term" value="F:rRNA binding"/>
    <property type="evidence" value="ECO:0007669"/>
    <property type="project" value="UniProtKB-UniRule"/>
</dbReference>
<dbReference type="PATRIC" id="fig|388467.6.peg.387"/>
<dbReference type="AlphaFoldDB" id="A0A073CNQ8"/>
<feature type="compositionally biased region" description="Gly residues" evidence="6">
    <location>
        <begin position="23"/>
        <end position="35"/>
    </location>
</feature>
<evidence type="ECO:0000256" key="2">
    <source>
        <dbReference type="ARBA" id="ARBA00022980"/>
    </source>
</evidence>
<evidence type="ECO:0000256" key="3">
    <source>
        <dbReference type="ARBA" id="ARBA00023274"/>
    </source>
</evidence>
<dbReference type="HAMAP" id="MF_01341">
    <property type="entry name" value="Ribosomal_uL15"/>
    <property type="match status" value="1"/>
</dbReference>
<protein>
    <recommendedName>
        <fullName evidence="4">Large ribosomal subunit protein uL15</fullName>
    </recommendedName>
</protein>
<dbReference type="Pfam" id="PF00828">
    <property type="entry name" value="Ribosomal_L27A"/>
    <property type="match status" value="1"/>
</dbReference>
<sequence>MRLNDAIPKPGSRKRGRRLGRGISAGQGASCGKGMRGQNSRSGHSTRPGFEGGQNPLYRRLPKLKGFPQVNRKQYTTINVGELSSLSANTEVTLASLLEAGLLTASRGPLKILGNGELNVALRIDAAAFTQGARTKIEAAGGTCQLSVNSKQLSV</sequence>
<organism evidence="8 9">
    <name type="scientific">Planktothrix agardhii (strain NIVA-CYA 126/8)</name>
    <dbReference type="NCBI Taxonomy" id="388467"/>
    <lineage>
        <taxon>Bacteria</taxon>
        <taxon>Bacillati</taxon>
        <taxon>Cyanobacteriota</taxon>
        <taxon>Cyanophyceae</taxon>
        <taxon>Oscillatoriophycideae</taxon>
        <taxon>Oscillatoriales</taxon>
        <taxon>Microcoleaceae</taxon>
        <taxon>Planktothrix</taxon>
    </lineage>
</organism>
<dbReference type="SUPFAM" id="SSF52080">
    <property type="entry name" value="Ribosomal proteins L15p and L18e"/>
    <property type="match status" value="1"/>
</dbReference>
<dbReference type="InterPro" id="IPR021131">
    <property type="entry name" value="Ribosomal_uL15/eL18"/>
</dbReference>
<comment type="function">
    <text evidence="4">Binds to the 23S rRNA.</text>
</comment>
<evidence type="ECO:0000256" key="4">
    <source>
        <dbReference type="HAMAP-Rule" id="MF_01341"/>
    </source>
</evidence>
<evidence type="ECO:0000256" key="5">
    <source>
        <dbReference type="RuleBase" id="RU003888"/>
    </source>
</evidence>
<dbReference type="PROSITE" id="PS00475">
    <property type="entry name" value="RIBOSOMAL_L15"/>
    <property type="match status" value="1"/>
</dbReference>
<dbReference type="HOGENOM" id="CLU_055188_4_1_3"/>